<dbReference type="GO" id="GO:0016787">
    <property type="term" value="F:hydrolase activity"/>
    <property type="evidence" value="ECO:0007669"/>
    <property type="project" value="UniProtKB-KW"/>
</dbReference>
<evidence type="ECO:0000313" key="9">
    <source>
        <dbReference type="EMBL" id="KAG2171545.1"/>
    </source>
</evidence>
<feature type="compositionally biased region" description="Basic residues" evidence="7">
    <location>
        <begin position="506"/>
        <end position="519"/>
    </location>
</feature>
<keyword evidence="6" id="KW-0342">GTP-binding</keyword>
<dbReference type="InterPro" id="IPR001107">
    <property type="entry name" value="Band_7"/>
</dbReference>
<name>A0A8H7U7I3_MORIS</name>
<dbReference type="GO" id="GO:0005739">
    <property type="term" value="C:mitochondrion"/>
    <property type="evidence" value="ECO:0007669"/>
    <property type="project" value="TreeGrafter"/>
</dbReference>
<dbReference type="GO" id="GO:0005525">
    <property type="term" value="F:GTP binding"/>
    <property type="evidence" value="ECO:0007669"/>
    <property type="project" value="UniProtKB-KW"/>
</dbReference>
<dbReference type="PRINTS" id="PR00679">
    <property type="entry name" value="PROHIBITIN"/>
</dbReference>
<comment type="similarity">
    <text evidence="2">Belongs to the prohibitin family.</text>
</comment>
<dbReference type="SUPFAM" id="SSF52540">
    <property type="entry name" value="P-loop containing nucleoside triphosphate hydrolases"/>
    <property type="match status" value="1"/>
</dbReference>
<dbReference type="InterPro" id="IPR036013">
    <property type="entry name" value="Band_7/SPFH_dom_sf"/>
</dbReference>
<dbReference type="GO" id="GO:0000423">
    <property type="term" value="P:mitophagy"/>
    <property type="evidence" value="ECO:0007669"/>
    <property type="project" value="UniProtKB-ARBA"/>
</dbReference>
<dbReference type="SMART" id="SM00244">
    <property type="entry name" value="PHB"/>
    <property type="match status" value="1"/>
</dbReference>
<keyword evidence="5" id="KW-0378">Hydrolase</keyword>
<feature type="non-terminal residue" evidence="9">
    <location>
        <position position="1"/>
    </location>
</feature>
<reference evidence="9" key="1">
    <citation type="submission" date="2020-12" db="EMBL/GenBank/DDBJ databases">
        <title>Metabolic potential, ecology and presence of endohyphal bacteria is reflected in genomic diversity of Mucoromycotina.</title>
        <authorList>
            <person name="Muszewska A."/>
            <person name="Okrasinska A."/>
            <person name="Steczkiewicz K."/>
            <person name="Drgas O."/>
            <person name="Orlowska M."/>
            <person name="Perlinska-Lenart U."/>
            <person name="Aleksandrzak-Piekarczyk T."/>
            <person name="Szatraj K."/>
            <person name="Zielenkiewicz U."/>
            <person name="Pilsyk S."/>
            <person name="Malc E."/>
            <person name="Mieczkowski P."/>
            <person name="Kruszewska J.S."/>
            <person name="Biernat P."/>
            <person name="Pawlowska J."/>
        </authorList>
    </citation>
    <scope>NUCLEOTIDE SEQUENCE</scope>
    <source>
        <strain evidence="9">WA0000067209</strain>
    </source>
</reference>
<dbReference type="PANTHER" id="PTHR23222">
    <property type="entry name" value="PROHIBITIN"/>
    <property type="match status" value="1"/>
</dbReference>
<feature type="domain" description="Band 7" evidence="8">
    <location>
        <begin position="4"/>
        <end position="165"/>
    </location>
</feature>
<evidence type="ECO:0000256" key="5">
    <source>
        <dbReference type="ARBA" id="ARBA00022801"/>
    </source>
</evidence>
<organism evidence="9 10">
    <name type="scientific">Mortierella isabellina</name>
    <name type="common">Filamentous fungus</name>
    <name type="synonym">Umbelopsis isabellina</name>
    <dbReference type="NCBI Taxonomy" id="91625"/>
    <lineage>
        <taxon>Eukaryota</taxon>
        <taxon>Fungi</taxon>
        <taxon>Fungi incertae sedis</taxon>
        <taxon>Mucoromycota</taxon>
        <taxon>Mucoromycotina</taxon>
        <taxon>Umbelopsidomycetes</taxon>
        <taxon>Umbelopsidales</taxon>
        <taxon>Umbelopsidaceae</taxon>
        <taxon>Umbelopsis</taxon>
    </lineage>
</organism>
<evidence type="ECO:0000313" key="10">
    <source>
        <dbReference type="Proteomes" id="UP000654370"/>
    </source>
</evidence>
<sequence>AQTALYDVQGGYRAVLFDRIQGVKPVSAGEGTHFLIPWLQKAVQFDVRTKPRNISTTTGSKDMQMVTLTLRVLHRPEIAQLPTIYQNLGTDYDERVLPSIGNEVLKSIVAQFDASELITQREIVSSRIREDLVKRAREFNIELEDVSITHMTFGKEFTNAVEQKQIAQQEAERAKFVVEKAEQEKQAAIIRAEGDSQAAELISAALEKAGEGLVEFRRIEASKDIATTLAQARNVTYLPSSSNGGGSNMLLNVGVEMDNKACSRQGNAATGTWRVLAGVDRRICQHWHVINVTDSGAVTVNLLWDQREVASNQSTFCATMMSHCQATNRKVHLVNLDPAAENFEYEPTIATGNGFAFSDIRDLITLEDVMEELDYGPNGGLIYCLEFLLNNMDWLEEELGDYEDDYLIFDCPGQIELYTHFPIMRRICEALQRWNFAVCGVYCLESQFIEDKSKYFSGVLSAMSAMINMEIPHINVMTKMDLVEGDYGNQPATADEDDGGGNNKDGRKKQAKRSARSKTKKELERYFDPDPLLLIEDVNNSTSSRFHALNQSIVQLIEDYNMVSFIPLNIRDDDSINYVLSNIDNAIQYGEDIEPKEPDDMVEYDDNDE</sequence>
<proteinExistence type="inferred from homology"/>
<dbReference type="FunFam" id="3.30.479.30:FF:000001">
    <property type="entry name" value="Prohibitin 2"/>
    <property type="match status" value="1"/>
</dbReference>
<dbReference type="InterPro" id="IPR030228">
    <property type="entry name" value="Gpn3"/>
</dbReference>
<dbReference type="InterPro" id="IPR000163">
    <property type="entry name" value="Prohibitin"/>
</dbReference>
<gene>
    <name evidence="9" type="ORF">INT43_008271</name>
</gene>
<protein>
    <recommendedName>
        <fullName evidence="3">GPN-loop GTPase 3</fullName>
    </recommendedName>
</protein>
<dbReference type="EMBL" id="JAEPQZ010000020">
    <property type="protein sequence ID" value="KAG2171545.1"/>
    <property type="molecule type" value="Genomic_DNA"/>
</dbReference>
<evidence type="ECO:0000256" key="3">
    <source>
        <dbReference type="ARBA" id="ARBA00014587"/>
    </source>
</evidence>
<dbReference type="Gene3D" id="3.40.50.300">
    <property type="entry name" value="P-loop containing nucleotide triphosphate hydrolases"/>
    <property type="match status" value="1"/>
</dbReference>
<feature type="region of interest" description="Disordered" evidence="7">
    <location>
        <begin position="487"/>
        <end position="521"/>
    </location>
</feature>
<keyword evidence="10" id="KW-1185">Reference proteome</keyword>
<evidence type="ECO:0000256" key="7">
    <source>
        <dbReference type="SAM" id="MobiDB-lite"/>
    </source>
</evidence>
<dbReference type="GO" id="GO:0007005">
    <property type="term" value="P:mitochondrion organization"/>
    <property type="evidence" value="ECO:0007669"/>
    <property type="project" value="TreeGrafter"/>
</dbReference>
<dbReference type="AlphaFoldDB" id="A0A8H7U7I3"/>
<dbReference type="InterPro" id="IPR027417">
    <property type="entry name" value="P-loop_NTPase"/>
</dbReference>
<keyword evidence="4" id="KW-0547">Nucleotide-binding</keyword>
<dbReference type="OrthoDB" id="5839at2759"/>
<accession>A0A8H7U7I3</accession>
<dbReference type="GO" id="GO:0016020">
    <property type="term" value="C:membrane"/>
    <property type="evidence" value="ECO:0007669"/>
    <property type="project" value="InterPro"/>
</dbReference>
<dbReference type="PANTHER" id="PTHR23222:SF0">
    <property type="entry name" value="PROHIBITIN 1"/>
    <property type="match status" value="1"/>
</dbReference>
<dbReference type="CDD" id="cd03401">
    <property type="entry name" value="SPFH_prohibitin"/>
    <property type="match status" value="1"/>
</dbReference>
<dbReference type="Pfam" id="PF01145">
    <property type="entry name" value="Band_7"/>
    <property type="match status" value="1"/>
</dbReference>
<dbReference type="SUPFAM" id="SSF117892">
    <property type="entry name" value="Band 7/SPFH domain"/>
    <property type="match status" value="1"/>
</dbReference>
<evidence type="ECO:0000256" key="2">
    <source>
        <dbReference type="ARBA" id="ARBA00009658"/>
    </source>
</evidence>
<dbReference type="Gene3D" id="3.30.479.30">
    <property type="entry name" value="Band 7 domain"/>
    <property type="match status" value="1"/>
</dbReference>
<evidence type="ECO:0000256" key="4">
    <source>
        <dbReference type="ARBA" id="ARBA00022741"/>
    </source>
</evidence>
<evidence type="ECO:0000259" key="8">
    <source>
        <dbReference type="SMART" id="SM00244"/>
    </source>
</evidence>
<dbReference type="Proteomes" id="UP000654370">
    <property type="component" value="Unassembled WGS sequence"/>
</dbReference>
<evidence type="ECO:0000256" key="6">
    <source>
        <dbReference type="ARBA" id="ARBA00023134"/>
    </source>
</evidence>
<comment type="caution">
    <text evidence="9">The sequence shown here is derived from an EMBL/GenBank/DDBJ whole genome shotgun (WGS) entry which is preliminary data.</text>
</comment>
<evidence type="ECO:0000256" key="1">
    <source>
        <dbReference type="ARBA" id="ARBA00005290"/>
    </source>
</evidence>
<comment type="similarity">
    <text evidence="1">Belongs to the GPN-loop GTPase family.</text>
</comment>
<dbReference type="CDD" id="cd17872">
    <property type="entry name" value="GPN3"/>
    <property type="match status" value="1"/>
</dbReference>
<dbReference type="Pfam" id="PF03029">
    <property type="entry name" value="ATP_bind_1"/>
    <property type="match status" value="1"/>
</dbReference>
<dbReference type="InterPro" id="IPR004130">
    <property type="entry name" value="Gpn"/>
</dbReference>